<reference evidence="2 3" key="1">
    <citation type="journal article" date="2012" name="BMC Genomics">
        <title>Genomic basis of broad host range and environmental adaptability of Rhizobium tropici CIAT 899 and Rhizobium sp. PRF 81 which are used in inoculants for common bean (Phaseolus vulgaris L.).</title>
        <authorList>
            <person name="Ormeno-Orrillo E."/>
            <person name="Menna P."/>
            <person name="Almeida L.G."/>
            <person name="Ollero F.J."/>
            <person name="Nicolas M.F."/>
            <person name="Pains Rodrigues E."/>
            <person name="Shigueyoshi Nakatani A."/>
            <person name="Silva Batista J.S."/>
            <person name="Oliveira Chueire L.M."/>
            <person name="Souza R.C."/>
            <person name="Ribeiro Vasconcelos A.T."/>
            <person name="Megias M."/>
            <person name="Hungria M."/>
            <person name="Martinez-Romero E."/>
        </authorList>
    </citation>
    <scope>NUCLEOTIDE SEQUENCE [LARGE SCALE GENOMIC DNA]</scope>
    <source>
        <strain evidence="2 3">PRF 81</strain>
    </source>
</reference>
<dbReference type="OrthoDB" id="9796766at2"/>
<dbReference type="RefSeq" id="WP_004127169.1">
    <property type="nucleotide sequence ID" value="NZ_AQHN01000089.1"/>
</dbReference>
<dbReference type="SUPFAM" id="SSF51197">
    <property type="entry name" value="Clavaminate synthase-like"/>
    <property type="match status" value="1"/>
</dbReference>
<dbReference type="InterPro" id="IPR008775">
    <property type="entry name" value="Phytyl_CoA_dOase-like"/>
</dbReference>
<protein>
    <submittedName>
        <fullName evidence="2">Phytanoyl-CoA dioxygenase</fullName>
    </submittedName>
</protein>
<dbReference type="Gene3D" id="2.60.120.620">
    <property type="entry name" value="q2cbj1_9rhob like domain"/>
    <property type="match status" value="1"/>
</dbReference>
<evidence type="ECO:0000313" key="2">
    <source>
        <dbReference type="EMBL" id="ENN84226.1"/>
    </source>
</evidence>
<dbReference type="PANTHER" id="PTHR20883:SF48">
    <property type="entry name" value="ECTOINE DIOXYGENASE"/>
    <property type="match status" value="1"/>
</dbReference>
<organism evidence="2 3">
    <name type="scientific">Rhizobium freirei PRF 81</name>
    <dbReference type="NCBI Taxonomy" id="363754"/>
    <lineage>
        <taxon>Bacteria</taxon>
        <taxon>Pseudomonadati</taxon>
        <taxon>Pseudomonadota</taxon>
        <taxon>Alphaproteobacteria</taxon>
        <taxon>Hyphomicrobiales</taxon>
        <taxon>Rhizobiaceae</taxon>
        <taxon>Rhizobium/Agrobacterium group</taxon>
        <taxon>Rhizobium</taxon>
    </lineage>
</organism>
<dbReference type="GO" id="GO:0016706">
    <property type="term" value="F:2-oxoglutarate-dependent dioxygenase activity"/>
    <property type="evidence" value="ECO:0007669"/>
    <property type="project" value="UniProtKB-ARBA"/>
</dbReference>
<gene>
    <name evidence="2" type="ORF">RHSP_76968</name>
</gene>
<dbReference type="AlphaFoldDB" id="N6UTU3"/>
<name>N6UTU3_9HYPH</name>
<comment type="caution">
    <text evidence="2">The sequence shown here is derived from an EMBL/GenBank/DDBJ whole genome shotgun (WGS) entry which is preliminary data.</text>
</comment>
<dbReference type="Pfam" id="PF05721">
    <property type="entry name" value="PhyH"/>
    <property type="match status" value="1"/>
</dbReference>
<evidence type="ECO:0000313" key="3">
    <source>
        <dbReference type="Proteomes" id="UP000012429"/>
    </source>
</evidence>
<keyword evidence="3" id="KW-1185">Reference proteome</keyword>
<keyword evidence="2" id="KW-0560">Oxidoreductase</keyword>
<dbReference type="Proteomes" id="UP000012429">
    <property type="component" value="Unassembled WGS sequence"/>
</dbReference>
<keyword evidence="2" id="KW-0223">Dioxygenase</keyword>
<proteinExistence type="predicted"/>
<comment type="cofactor">
    <cofactor evidence="1">
        <name>Fe(2+)</name>
        <dbReference type="ChEBI" id="CHEBI:29033"/>
    </cofactor>
</comment>
<dbReference type="EMBL" id="AQHN01000089">
    <property type="protein sequence ID" value="ENN84226.1"/>
    <property type="molecule type" value="Genomic_DNA"/>
</dbReference>
<dbReference type="STRING" id="363754.RHSP_76968"/>
<evidence type="ECO:0000256" key="1">
    <source>
        <dbReference type="ARBA" id="ARBA00001954"/>
    </source>
</evidence>
<dbReference type="PANTHER" id="PTHR20883">
    <property type="entry name" value="PHYTANOYL-COA DIOXYGENASE DOMAIN CONTAINING 1"/>
    <property type="match status" value="1"/>
</dbReference>
<dbReference type="GO" id="GO:0005506">
    <property type="term" value="F:iron ion binding"/>
    <property type="evidence" value="ECO:0007669"/>
    <property type="project" value="UniProtKB-ARBA"/>
</dbReference>
<sequence length="270" mass="29643">METVKTYGITNASSATGRAAAICEEIAVRGFGVLESVLPMSKVASLNQKLEDVYAAQCAEVSGEEALEKLNDRDIVRCPLAYDREFLELATSAELLEIPRLVLGEGIQLLMQNGVINRPERVQAQTGWHRDLNYQHWVSSKPLAVSALVCLEDFNLETGGTAFLPSSHKFEAFPSEQLVALSQYVPSAPAGSILFFDAMTFHRAGINKSSRIRRAINHVIGVPILAQQISIPSMLSEAPEDPAIRSYLGYRWLPSPSVKAWRQAKLSSSK</sequence>
<accession>N6UTU3</accession>